<evidence type="ECO:0000256" key="1">
    <source>
        <dbReference type="ARBA" id="ARBA00001947"/>
    </source>
</evidence>
<keyword evidence="7" id="KW-1185">Reference proteome</keyword>
<sequence length="311" mass="34066">MLKNISSVGLPVGEVLHIRKNTLTPSNITGEEKRIAIVTGIQGDELEGQYVCYELIRRINENIKCLHGIVDIYPAINPLGLESVSRGMPTFDLELNHIFPGNIEGDMAEYTAAKLVEDIIGANLCIDLHASNIFIREIPQVRLTHENSDSLMQYAKLLNVDFVWVHESATVLESTLVYSLNKLGVPSLAVEMGVGMRITKEYGEQLTEGIFAILKEMGIWSGTSIIPKSPIISTDGEVSFIHAEASGIFVPQIKHWKGVRKGDSVGDILDPFTGSIVHHVIAPCDGMVFTLREYPVVHNGSLIARILGGAN</sequence>
<protein>
    <recommendedName>
        <fullName evidence="5">Succinylglutamate desuccinylase/Aspartoacylase catalytic domain-containing protein</fullName>
    </recommendedName>
</protein>
<dbReference type="InterPro" id="IPR055438">
    <property type="entry name" value="AstE_AspA_cat"/>
</dbReference>
<dbReference type="GO" id="GO:0046872">
    <property type="term" value="F:metal ion binding"/>
    <property type="evidence" value="ECO:0007669"/>
    <property type="project" value="UniProtKB-KW"/>
</dbReference>
<feature type="domain" description="Succinylglutamate desuccinylase/Aspartoacylase catalytic" evidence="5">
    <location>
        <begin position="33"/>
        <end position="216"/>
    </location>
</feature>
<dbReference type="Proteomes" id="UP000595897">
    <property type="component" value="Chromosome"/>
</dbReference>
<proteinExistence type="predicted"/>
<dbReference type="AlphaFoldDB" id="A0A7R7EKA7"/>
<evidence type="ECO:0000256" key="4">
    <source>
        <dbReference type="ARBA" id="ARBA00022833"/>
    </source>
</evidence>
<keyword evidence="4" id="KW-0862">Zinc</keyword>
<dbReference type="PANTHER" id="PTHR37326">
    <property type="entry name" value="BLL3975 PROTEIN"/>
    <property type="match status" value="1"/>
</dbReference>
<dbReference type="KEGG" id="ahb:bsdtb5_14610"/>
<dbReference type="Gene3D" id="3.40.630.10">
    <property type="entry name" value="Zn peptidases"/>
    <property type="match status" value="1"/>
</dbReference>
<dbReference type="CDD" id="cd06253">
    <property type="entry name" value="M14_ASTE_ASPA-like"/>
    <property type="match status" value="1"/>
</dbReference>
<gene>
    <name evidence="6" type="ORF">bsdtb5_14610</name>
</gene>
<accession>A0A7R7EKA7</accession>
<evidence type="ECO:0000256" key="3">
    <source>
        <dbReference type="ARBA" id="ARBA00022801"/>
    </source>
</evidence>
<evidence type="ECO:0000256" key="2">
    <source>
        <dbReference type="ARBA" id="ARBA00022723"/>
    </source>
</evidence>
<evidence type="ECO:0000259" key="5">
    <source>
        <dbReference type="Pfam" id="PF24827"/>
    </source>
</evidence>
<keyword evidence="3" id="KW-0378">Hydrolase</keyword>
<name>A0A7R7EKA7_9FIRM</name>
<dbReference type="Pfam" id="PF24827">
    <property type="entry name" value="AstE_AspA_cat"/>
    <property type="match status" value="1"/>
</dbReference>
<dbReference type="RefSeq" id="WP_271715406.1">
    <property type="nucleotide sequence ID" value="NZ_AP024169.1"/>
</dbReference>
<dbReference type="SUPFAM" id="SSF53187">
    <property type="entry name" value="Zn-dependent exopeptidases"/>
    <property type="match status" value="1"/>
</dbReference>
<dbReference type="PANTHER" id="PTHR37326:SF1">
    <property type="entry name" value="BLL3975 PROTEIN"/>
    <property type="match status" value="1"/>
</dbReference>
<dbReference type="InterPro" id="IPR053138">
    <property type="entry name" value="N-alpha-Ac-DABA_deacetylase"/>
</dbReference>
<evidence type="ECO:0000313" key="6">
    <source>
        <dbReference type="EMBL" id="BCN30166.1"/>
    </source>
</evidence>
<comment type="cofactor">
    <cofactor evidence="1">
        <name>Zn(2+)</name>
        <dbReference type="ChEBI" id="CHEBI:29105"/>
    </cofactor>
</comment>
<keyword evidence="2" id="KW-0479">Metal-binding</keyword>
<dbReference type="GO" id="GO:0016788">
    <property type="term" value="F:hydrolase activity, acting on ester bonds"/>
    <property type="evidence" value="ECO:0007669"/>
    <property type="project" value="InterPro"/>
</dbReference>
<dbReference type="EMBL" id="AP024169">
    <property type="protein sequence ID" value="BCN30166.1"/>
    <property type="molecule type" value="Genomic_DNA"/>
</dbReference>
<reference evidence="6 7" key="1">
    <citation type="submission" date="2020-11" db="EMBL/GenBank/DDBJ databases">
        <title>Draft genome sequencing of a Lachnospiraceae strain isolated from anoxic soil subjected to BSD treatment.</title>
        <authorList>
            <person name="Uek A."/>
            <person name="Tonouchi A."/>
        </authorList>
    </citation>
    <scope>NUCLEOTIDE SEQUENCE [LARGE SCALE GENOMIC DNA]</scope>
    <source>
        <strain evidence="6 7">TB5</strain>
    </source>
</reference>
<evidence type="ECO:0000313" key="7">
    <source>
        <dbReference type="Proteomes" id="UP000595897"/>
    </source>
</evidence>
<organism evidence="6 7">
    <name type="scientific">Anaeromicropila herbilytica</name>
    <dbReference type="NCBI Taxonomy" id="2785025"/>
    <lineage>
        <taxon>Bacteria</taxon>
        <taxon>Bacillati</taxon>
        <taxon>Bacillota</taxon>
        <taxon>Clostridia</taxon>
        <taxon>Lachnospirales</taxon>
        <taxon>Lachnospiraceae</taxon>
        <taxon>Anaeromicropila</taxon>
    </lineage>
</organism>